<comment type="similarity">
    <text evidence="1">Belongs to the short-chain dehydrogenases/reductases (SDR) family.</text>
</comment>
<keyword evidence="5" id="KW-1185">Reference proteome</keyword>
<evidence type="ECO:0000313" key="4">
    <source>
        <dbReference type="EMBL" id="KAF2004893.1"/>
    </source>
</evidence>
<proteinExistence type="inferred from homology"/>
<dbReference type="AlphaFoldDB" id="A0A6A5WST2"/>
<evidence type="ECO:0000256" key="3">
    <source>
        <dbReference type="ARBA" id="ARBA00023002"/>
    </source>
</evidence>
<name>A0A6A5WST2_9PLEO</name>
<dbReference type="OrthoDB" id="191139at2759"/>
<protein>
    <submittedName>
        <fullName evidence="4">Carbonyl reductase</fullName>
    </submittedName>
</protein>
<accession>A0A6A5WST2</accession>
<evidence type="ECO:0000256" key="2">
    <source>
        <dbReference type="ARBA" id="ARBA00022857"/>
    </source>
</evidence>
<dbReference type="InterPro" id="IPR002347">
    <property type="entry name" value="SDR_fam"/>
</dbReference>
<keyword evidence="3" id="KW-0560">Oxidoreductase</keyword>
<dbReference type="PRINTS" id="PR00081">
    <property type="entry name" value="GDHRDH"/>
</dbReference>
<dbReference type="Proteomes" id="UP000799779">
    <property type="component" value="Unassembled WGS sequence"/>
</dbReference>
<keyword evidence="2" id="KW-0521">NADP</keyword>
<reference evidence="4" key="1">
    <citation type="journal article" date="2020" name="Stud. Mycol.">
        <title>101 Dothideomycetes genomes: a test case for predicting lifestyles and emergence of pathogens.</title>
        <authorList>
            <person name="Haridas S."/>
            <person name="Albert R."/>
            <person name="Binder M."/>
            <person name="Bloem J."/>
            <person name="Labutti K."/>
            <person name="Salamov A."/>
            <person name="Andreopoulos B."/>
            <person name="Baker S."/>
            <person name="Barry K."/>
            <person name="Bills G."/>
            <person name="Bluhm B."/>
            <person name="Cannon C."/>
            <person name="Castanera R."/>
            <person name="Culley D."/>
            <person name="Daum C."/>
            <person name="Ezra D."/>
            <person name="Gonzalez J."/>
            <person name="Henrissat B."/>
            <person name="Kuo A."/>
            <person name="Liang C."/>
            <person name="Lipzen A."/>
            <person name="Lutzoni F."/>
            <person name="Magnuson J."/>
            <person name="Mondo S."/>
            <person name="Nolan M."/>
            <person name="Ohm R."/>
            <person name="Pangilinan J."/>
            <person name="Park H.-J."/>
            <person name="Ramirez L."/>
            <person name="Alfaro M."/>
            <person name="Sun H."/>
            <person name="Tritt A."/>
            <person name="Yoshinaga Y."/>
            <person name="Zwiers L.-H."/>
            <person name="Turgeon B."/>
            <person name="Goodwin S."/>
            <person name="Spatafora J."/>
            <person name="Crous P."/>
            <person name="Grigoriev I."/>
        </authorList>
    </citation>
    <scope>NUCLEOTIDE SEQUENCE</scope>
    <source>
        <strain evidence="4">CBS 123094</strain>
    </source>
</reference>
<dbReference type="InterPro" id="IPR036291">
    <property type="entry name" value="NAD(P)-bd_dom_sf"/>
</dbReference>
<dbReference type="PANTHER" id="PTHR43963:SF6">
    <property type="entry name" value="CHAIN DEHYDROGENASE FAMILY PROTEIN, PUTATIVE (AFU_ORTHOLOGUE AFUA_3G15350)-RELATED"/>
    <property type="match status" value="1"/>
</dbReference>
<dbReference type="Gene3D" id="3.40.50.720">
    <property type="entry name" value="NAD(P)-binding Rossmann-like Domain"/>
    <property type="match status" value="1"/>
</dbReference>
<dbReference type="EMBL" id="ML977565">
    <property type="protein sequence ID" value="KAF2004893.1"/>
    <property type="molecule type" value="Genomic_DNA"/>
</dbReference>
<evidence type="ECO:0000313" key="5">
    <source>
        <dbReference type="Proteomes" id="UP000799779"/>
    </source>
</evidence>
<organism evidence="4 5">
    <name type="scientific">Amniculicola lignicola CBS 123094</name>
    <dbReference type="NCBI Taxonomy" id="1392246"/>
    <lineage>
        <taxon>Eukaryota</taxon>
        <taxon>Fungi</taxon>
        <taxon>Dikarya</taxon>
        <taxon>Ascomycota</taxon>
        <taxon>Pezizomycotina</taxon>
        <taxon>Dothideomycetes</taxon>
        <taxon>Pleosporomycetidae</taxon>
        <taxon>Pleosporales</taxon>
        <taxon>Amniculicolaceae</taxon>
        <taxon>Amniculicola</taxon>
    </lineage>
</organism>
<sequence>MTDSPITLISGGNAGLGLATAKRLTKEHNHHVIIGSRNAEAGAEVAAELQAEGHSASTVQLDLESDASIAAAAKTIEEKFGRLDALINNAGVLLDTTDPPLPIRTLYTRTFSVNVFGTACLTEAVEPLLRKSSNPVIVFVSSRMGSLVLSTDSSTLWYKIDYTAYDASKAAVAMLAINWNRRLEDIGARVNVVCPGLVKTNLAGGVGAVQYGVEPYEGAKRVVELATLGKDGPTKTWSATDGDIPW</sequence>
<dbReference type="SUPFAM" id="SSF51735">
    <property type="entry name" value="NAD(P)-binding Rossmann-fold domains"/>
    <property type="match status" value="1"/>
</dbReference>
<dbReference type="GO" id="GO:0016491">
    <property type="term" value="F:oxidoreductase activity"/>
    <property type="evidence" value="ECO:0007669"/>
    <property type="project" value="UniProtKB-KW"/>
</dbReference>
<gene>
    <name evidence="4" type="ORF">P154DRAFT_425538</name>
</gene>
<dbReference type="PANTHER" id="PTHR43963">
    <property type="entry name" value="CARBONYL REDUCTASE 1-RELATED"/>
    <property type="match status" value="1"/>
</dbReference>
<evidence type="ECO:0000256" key="1">
    <source>
        <dbReference type="ARBA" id="ARBA00006484"/>
    </source>
</evidence>
<dbReference type="Pfam" id="PF00106">
    <property type="entry name" value="adh_short"/>
    <property type="match status" value="1"/>
</dbReference>